<reference evidence="3 4" key="1">
    <citation type="submission" date="2019-04" db="EMBL/GenBank/DDBJ databases">
        <title>Friends and foes A comparative genomics study of 23 Aspergillus species from section Flavi.</title>
        <authorList>
            <consortium name="DOE Joint Genome Institute"/>
            <person name="Kjaerbolling I."/>
            <person name="Vesth T."/>
            <person name="Frisvad J.C."/>
            <person name="Nybo J.L."/>
            <person name="Theobald S."/>
            <person name="Kildgaard S."/>
            <person name="Isbrandt T."/>
            <person name="Kuo A."/>
            <person name="Sato A."/>
            <person name="Lyhne E.K."/>
            <person name="Kogle M.E."/>
            <person name="Wiebenga A."/>
            <person name="Kun R.S."/>
            <person name="Lubbers R.J."/>
            <person name="Makela M.R."/>
            <person name="Barry K."/>
            <person name="Chovatia M."/>
            <person name="Clum A."/>
            <person name="Daum C."/>
            <person name="Haridas S."/>
            <person name="He G."/>
            <person name="LaButti K."/>
            <person name="Lipzen A."/>
            <person name="Mondo S."/>
            <person name="Riley R."/>
            <person name="Salamov A."/>
            <person name="Simmons B.A."/>
            <person name="Magnuson J.K."/>
            <person name="Henrissat B."/>
            <person name="Mortensen U.H."/>
            <person name="Larsen T.O."/>
            <person name="Devries R.P."/>
            <person name="Grigoriev I.V."/>
            <person name="Machida M."/>
            <person name="Baker S.E."/>
            <person name="Andersen M.R."/>
        </authorList>
    </citation>
    <scope>NUCLEOTIDE SEQUENCE [LARGE SCALE GENOMIC DNA]</scope>
    <source>
        <strain evidence="3 4">IBT 18842</strain>
    </source>
</reference>
<feature type="domain" description="Gfo/Idh/MocA-like oxidoreductase N-terminal" evidence="1">
    <location>
        <begin position="20"/>
        <end position="136"/>
    </location>
</feature>
<dbReference type="InterPro" id="IPR000683">
    <property type="entry name" value="Gfo/Idh/MocA-like_OxRdtase_N"/>
</dbReference>
<sequence length="375" mass="41407">MSPIRVGLIGLASGAAPTRGVDGWASAAHLPFLKKSPHFELVALLNSSVESAQRAITKWNLSSSTKAYGDPHDLANDPNVDLVVCSVRVDRHFDTVRPSLVAGKAVFVEWPLERNIEVAREMAALAAKHNAPTIVGLQASFSPVIRKVRSIIESGQIGRVLSSTSLGSFGNSVDAESVKVRYFLDRPVGGSPMSIHIGHSLETITSVLGKFTNFRSSLMISRPTVDIKDYNDGGKIVEAAAPNTVPDQVVATGFIGPSNAQVAMKFYAGKEFPGHPRLDWRIQGEKGWLVVTSPVFFLNLGSPDIKIHISNHETDTVREVAPDKDEWDELPVPAQNIARLYEAYRQQEWYPDFSWALQWHETIEEMWKRFDEDKP</sequence>
<gene>
    <name evidence="3" type="ORF">BDV25DRAFT_42159</name>
</gene>
<dbReference type="Proteomes" id="UP000325780">
    <property type="component" value="Unassembled WGS sequence"/>
</dbReference>
<proteinExistence type="predicted"/>
<dbReference type="InterPro" id="IPR051317">
    <property type="entry name" value="Gfo/Idh/MocA_oxidoreduct"/>
</dbReference>
<name>A0A5N6U3E2_ASPAV</name>
<dbReference type="Gene3D" id="3.30.360.10">
    <property type="entry name" value="Dihydrodipicolinate Reductase, domain 2"/>
    <property type="match status" value="1"/>
</dbReference>
<organism evidence="3 4">
    <name type="scientific">Aspergillus avenaceus</name>
    <dbReference type="NCBI Taxonomy" id="36643"/>
    <lineage>
        <taxon>Eukaryota</taxon>
        <taxon>Fungi</taxon>
        <taxon>Dikarya</taxon>
        <taxon>Ascomycota</taxon>
        <taxon>Pezizomycotina</taxon>
        <taxon>Eurotiomycetes</taxon>
        <taxon>Eurotiomycetidae</taxon>
        <taxon>Eurotiales</taxon>
        <taxon>Aspergillaceae</taxon>
        <taxon>Aspergillus</taxon>
        <taxon>Aspergillus subgen. Circumdati</taxon>
    </lineage>
</organism>
<evidence type="ECO:0000259" key="1">
    <source>
        <dbReference type="Pfam" id="PF01408"/>
    </source>
</evidence>
<dbReference type="PANTHER" id="PTHR43708">
    <property type="entry name" value="CONSERVED EXPRESSED OXIDOREDUCTASE (EUROFUNG)"/>
    <property type="match status" value="1"/>
</dbReference>
<dbReference type="SUPFAM" id="SSF55347">
    <property type="entry name" value="Glyceraldehyde-3-phosphate dehydrogenase-like, C-terminal domain"/>
    <property type="match status" value="1"/>
</dbReference>
<protein>
    <recommendedName>
        <fullName evidence="5">Gfo/Idh/MocA-like oxidoreductase N-terminal domain-containing protein</fullName>
    </recommendedName>
</protein>
<feature type="domain" description="Gal80p-like C-terminal" evidence="2">
    <location>
        <begin position="143"/>
        <end position="292"/>
    </location>
</feature>
<evidence type="ECO:0000313" key="3">
    <source>
        <dbReference type="EMBL" id="KAE8153094.1"/>
    </source>
</evidence>
<dbReference type="EMBL" id="ML742043">
    <property type="protein sequence ID" value="KAE8153094.1"/>
    <property type="molecule type" value="Genomic_DNA"/>
</dbReference>
<dbReference type="SUPFAM" id="SSF51735">
    <property type="entry name" value="NAD(P)-binding Rossmann-fold domains"/>
    <property type="match status" value="1"/>
</dbReference>
<accession>A0A5N6U3E2</accession>
<dbReference type="PANTHER" id="PTHR43708:SF1">
    <property type="entry name" value="GALACTOSE_LACTOSE METABOLISM REGULATORY PROTEIN GAL80"/>
    <property type="match status" value="1"/>
</dbReference>
<evidence type="ECO:0000259" key="2">
    <source>
        <dbReference type="Pfam" id="PF22685"/>
    </source>
</evidence>
<dbReference type="InterPro" id="IPR036291">
    <property type="entry name" value="NAD(P)-bd_dom_sf"/>
</dbReference>
<dbReference type="AlphaFoldDB" id="A0A5N6U3E2"/>
<keyword evidence="4" id="KW-1185">Reference proteome</keyword>
<dbReference type="OrthoDB" id="64915at2759"/>
<evidence type="ECO:0008006" key="5">
    <source>
        <dbReference type="Google" id="ProtNLM"/>
    </source>
</evidence>
<dbReference type="Gene3D" id="3.40.50.720">
    <property type="entry name" value="NAD(P)-binding Rossmann-like Domain"/>
    <property type="match status" value="1"/>
</dbReference>
<dbReference type="Pfam" id="PF01408">
    <property type="entry name" value="GFO_IDH_MocA"/>
    <property type="match status" value="1"/>
</dbReference>
<dbReference type="InterPro" id="IPR055080">
    <property type="entry name" value="Gal80p-like_C"/>
</dbReference>
<evidence type="ECO:0000313" key="4">
    <source>
        <dbReference type="Proteomes" id="UP000325780"/>
    </source>
</evidence>
<dbReference type="GO" id="GO:0000166">
    <property type="term" value="F:nucleotide binding"/>
    <property type="evidence" value="ECO:0007669"/>
    <property type="project" value="InterPro"/>
</dbReference>
<dbReference type="Pfam" id="PF22685">
    <property type="entry name" value="Gal80p_C-like"/>
    <property type="match status" value="1"/>
</dbReference>